<dbReference type="PROSITE" id="PS01047">
    <property type="entry name" value="HMA_1"/>
    <property type="match status" value="1"/>
</dbReference>
<dbReference type="InterPro" id="IPR006121">
    <property type="entry name" value="HMA_dom"/>
</dbReference>
<feature type="domain" description="HMA" evidence="2">
    <location>
        <begin position="2"/>
        <end position="67"/>
    </location>
</feature>
<dbReference type="RefSeq" id="WP_379583893.1">
    <property type="nucleotide sequence ID" value="NZ_JBHSQW010000014.1"/>
</dbReference>
<dbReference type="InterPro" id="IPR036163">
    <property type="entry name" value="HMA_dom_sf"/>
</dbReference>
<keyword evidence="1" id="KW-0479">Metal-binding</keyword>
<dbReference type="Pfam" id="PF00403">
    <property type="entry name" value="HMA"/>
    <property type="match status" value="1"/>
</dbReference>
<dbReference type="EMBL" id="JBHSQW010000014">
    <property type="protein sequence ID" value="MFC5993863.1"/>
    <property type="molecule type" value="Genomic_DNA"/>
</dbReference>
<keyword evidence="4" id="KW-1185">Reference proteome</keyword>
<evidence type="ECO:0000313" key="4">
    <source>
        <dbReference type="Proteomes" id="UP001596302"/>
    </source>
</evidence>
<evidence type="ECO:0000313" key="3">
    <source>
        <dbReference type="EMBL" id="MFC5993863.1"/>
    </source>
</evidence>
<dbReference type="SUPFAM" id="SSF55008">
    <property type="entry name" value="HMA, heavy metal-associated domain"/>
    <property type="match status" value="1"/>
</dbReference>
<accession>A0ABW1IZG1</accession>
<reference evidence="4" key="1">
    <citation type="journal article" date="2019" name="Int. J. Syst. Evol. Microbiol.">
        <title>The Global Catalogue of Microorganisms (GCM) 10K type strain sequencing project: providing services to taxonomists for standard genome sequencing and annotation.</title>
        <authorList>
            <consortium name="The Broad Institute Genomics Platform"/>
            <consortium name="The Broad Institute Genome Sequencing Center for Infectious Disease"/>
            <person name="Wu L."/>
            <person name="Ma J."/>
        </authorList>
    </citation>
    <scope>NUCLEOTIDE SEQUENCE [LARGE SCALE GENOMIC DNA]</scope>
    <source>
        <strain evidence="4">CCM 8391</strain>
    </source>
</reference>
<gene>
    <name evidence="3" type="ORF">ACFQE5_06515</name>
</gene>
<organism evidence="3 4">
    <name type="scientific">Pseudonocardia hispaniensis</name>
    <dbReference type="NCBI Taxonomy" id="904933"/>
    <lineage>
        <taxon>Bacteria</taxon>
        <taxon>Bacillati</taxon>
        <taxon>Actinomycetota</taxon>
        <taxon>Actinomycetes</taxon>
        <taxon>Pseudonocardiales</taxon>
        <taxon>Pseudonocardiaceae</taxon>
        <taxon>Pseudonocardia</taxon>
    </lineage>
</organism>
<proteinExistence type="predicted"/>
<dbReference type="PRINTS" id="PR00944">
    <property type="entry name" value="CUEXPORT"/>
</dbReference>
<dbReference type="Proteomes" id="UP001596302">
    <property type="component" value="Unassembled WGS sequence"/>
</dbReference>
<dbReference type="InterPro" id="IPR017969">
    <property type="entry name" value="Heavy-metal-associated_CS"/>
</dbReference>
<sequence>MSTANYTVVGMTCSHCVLSVTEEVSEVPGVTDVDVDLASGRLTVTSDEPVSDERIREAVADAGYSLADGR</sequence>
<protein>
    <submittedName>
        <fullName evidence="3">Heavy-metal-associated domain-containing protein</fullName>
    </submittedName>
</protein>
<dbReference type="CDD" id="cd00371">
    <property type="entry name" value="HMA"/>
    <property type="match status" value="1"/>
</dbReference>
<comment type="caution">
    <text evidence="3">The sequence shown here is derived from an EMBL/GenBank/DDBJ whole genome shotgun (WGS) entry which is preliminary data.</text>
</comment>
<evidence type="ECO:0000259" key="2">
    <source>
        <dbReference type="PROSITE" id="PS50846"/>
    </source>
</evidence>
<evidence type="ECO:0000256" key="1">
    <source>
        <dbReference type="ARBA" id="ARBA00022723"/>
    </source>
</evidence>
<name>A0ABW1IZG1_9PSEU</name>
<dbReference type="InterPro" id="IPR000428">
    <property type="entry name" value="Cu-bd"/>
</dbReference>
<dbReference type="Gene3D" id="3.30.70.100">
    <property type="match status" value="1"/>
</dbReference>
<dbReference type="PROSITE" id="PS50846">
    <property type="entry name" value="HMA_2"/>
    <property type="match status" value="1"/>
</dbReference>